<evidence type="ECO:0000313" key="3">
    <source>
        <dbReference type="Proteomes" id="UP000077266"/>
    </source>
</evidence>
<dbReference type="Gene3D" id="3.60.21.10">
    <property type="match status" value="1"/>
</dbReference>
<protein>
    <submittedName>
        <fullName evidence="2">Metallophosphoesterase domain-containing protein 1</fullName>
    </submittedName>
</protein>
<dbReference type="InterPro" id="IPR029052">
    <property type="entry name" value="Metallo-depent_PP-like"/>
</dbReference>
<feature type="domain" description="Calcineurin-like phosphoesterase" evidence="1">
    <location>
        <begin position="53"/>
        <end position="223"/>
    </location>
</feature>
<reference evidence="2 3" key="1">
    <citation type="journal article" date="2016" name="Mol. Biol. Evol.">
        <title>Comparative Genomics of Early-Diverging Mushroom-Forming Fungi Provides Insights into the Origins of Lignocellulose Decay Capabilities.</title>
        <authorList>
            <person name="Nagy L.G."/>
            <person name="Riley R."/>
            <person name="Tritt A."/>
            <person name="Adam C."/>
            <person name="Daum C."/>
            <person name="Floudas D."/>
            <person name="Sun H."/>
            <person name="Yadav J.S."/>
            <person name="Pangilinan J."/>
            <person name="Larsson K.H."/>
            <person name="Matsuura K."/>
            <person name="Barry K."/>
            <person name="Labutti K."/>
            <person name="Kuo R."/>
            <person name="Ohm R.A."/>
            <person name="Bhattacharya S.S."/>
            <person name="Shirouzu T."/>
            <person name="Yoshinaga Y."/>
            <person name="Martin F.M."/>
            <person name="Grigoriev I.V."/>
            <person name="Hibbett D.S."/>
        </authorList>
    </citation>
    <scope>NUCLEOTIDE SEQUENCE [LARGE SCALE GENOMIC DNA]</scope>
    <source>
        <strain evidence="2 3">HHB12029</strain>
    </source>
</reference>
<dbReference type="SUPFAM" id="SSF56300">
    <property type="entry name" value="Metallo-dependent phosphatases"/>
    <property type="match status" value="1"/>
</dbReference>
<dbReference type="CDD" id="cd07379">
    <property type="entry name" value="MPP_239FB"/>
    <property type="match status" value="1"/>
</dbReference>
<proteinExistence type="predicted"/>
<dbReference type="Pfam" id="PF00149">
    <property type="entry name" value="Metallophos"/>
    <property type="match status" value="1"/>
</dbReference>
<dbReference type="GO" id="GO:0016787">
    <property type="term" value="F:hydrolase activity"/>
    <property type="evidence" value="ECO:0007669"/>
    <property type="project" value="InterPro"/>
</dbReference>
<accession>A0A165PDH9</accession>
<dbReference type="InParanoid" id="A0A165PDH9"/>
<dbReference type="InterPro" id="IPR051693">
    <property type="entry name" value="UPF0046_metallophosphoest"/>
</dbReference>
<dbReference type="EMBL" id="KV425890">
    <property type="protein sequence ID" value="KZW02014.1"/>
    <property type="molecule type" value="Genomic_DNA"/>
</dbReference>
<keyword evidence="3" id="KW-1185">Reference proteome</keyword>
<dbReference type="AlphaFoldDB" id="A0A165PDH9"/>
<evidence type="ECO:0000259" key="1">
    <source>
        <dbReference type="Pfam" id="PF00149"/>
    </source>
</evidence>
<sequence>MSLDALLHRQEPSAFERFTANPALFLAEKLYRLHASRASSAAQALVEPSTSVRVICISDTHSQHADLPVLPPGDLLIHAGDLTQSGTLPELRSALEWLAAQPHMYKVFIAGNHDVGLNGDCSDLLASFPELRYLRESSVTLNVRGRELVVYGSPMTPKHGSWPFQYPREQADWSSIPPETDILVTHGPPAFHLDGKWQSGCRILLDRLWRVRPRLHIFGHIHAARGVEHLDWSAAQAAYERICSRRGGWWDILVLITRLLFLRTAGTVTTLVNAASLGGFRDEQRRGALVVDI</sequence>
<organism evidence="2 3">
    <name type="scientific">Exidia glandulosa HHB12029</name>
    <dbReference type="NCBI Taxonomy" id="1314781"/>
    <lineage>
        <taxon>Eukaryota</taxon>
        <taxon>Fungi</taxon>
        <taxon>Dikarya</taxon>
        <taxon>Basidiomycota</taxon>
        <taxon>Agaricomycotina</taxon>
        <taxon>Agaricomycetes</taxon>
        <taxon>Auriculariales</taxon>
        <taxon>Exidiaceae</taxon>
        <taxon>Exidia</taxon>
    </lineage>
</organism>
<gene>
    <name evidence="2" type="ORF">EXIGLDRAFT_829583</name>
</gene>
<dbReference type="InterPro" id="IPR004843">
    <property type="entry name" value="Calcineurin-like_PHP"/>
</dbReference>
<name>A0A165PDH9_EXIGL</name>
<dbReference type="Proteomes" id="UP000077266">
    <property type="component" value="Unassembled WGS sequence"/>
</dbReference>
<dbReference type="PANTHER" id="PTHR12905">
    <property type="entry name" value="METALLOPHOSPHOESTERASE"/>
    <property type="match status" value="1"/>
</dbReference>
<evidence type="ECO:0000313" key="2">
    <source>
        <dbReference type="EMBL" id="KZW02014.1"/>
    </source>
</evidence>
<dbReference type="PANTHER" id="PTHR12905:SF28">
    <property type="entry name" value="RHAMNOGALACTURONATE LYASE C-RELATED"/>
    <property type="match status" value="1"/>
</dbReference>
<dbReference type="OrthoDB" id="630188at2759"/>